<feature type="transmembrane region" description="Helical" evidence="1">
    <location>
        <begin position="315"/>
        <end position="333"/>
    </location>
</feature>
<dbReference type="eggNOG" id="ENOG502TA3Y">
    <property type="taxonomic scope" value="Eukaryota"/>
</dbReference>
<reference evidence="2 3" key="1">
    <citation type="journal article" date="2012" name="Genome Biol.">
        <title>Genome and low-iron response of an oceanic diatom adapted to chronic iron limitation.</title>
        <authorList>
            <person name="Lommer M."/>
            <person name="Specht M."/>
            <person name="Roy A.S."/>
            <person name="Kraemer L."/>
            <person name="Andreson R."/>
            <person name="Gutowska M.A."/>
            <person name="Wolf J."/>
            <person name="Bergner S.V."/>
            <person name="Schilhabel M.B."/>
            <person name="Klostermeier U.C."/>
            <person name="Beiko R.G."/>
            <person name="Rosenstiel P."/>
            <person name="Hippler M."/>
            <person name="Laroche J."/>
        </authorList>
    </citation>
    <scope>NUCLEOTIDE SEQUENCE [LARGE SCALE GENOMIC DNA]</scope>
    <source>
        <strain evidence="2 3">CCMP1005</strain>
    </source>
</reference>
<organism evidence="2 3">
    <name type="scientific">Thalassiosira oceanica</name>
    <name type="common">Marine diatom</name>
    <dbReference type="NCBI Taxonomy" id="159749"/>
    <lineage>
        <taxon>Eukaryota</taxon>
        <taxon>Sar</taxon>
        <taxon>Stramenopiles</taxon>
        <taxon>Ochrophyta</taxon>
        <taxon>Bacillariophyta</taxon>
        <taxon>Coscinodiscophyceae</taxon>
        <taxon>Thalassiosirophycidae</taxon>
        <taxon>Thalassiosirales</taxon>
        <taxon>Thalassiosiraceae</taxon>
        <taxon>Thalassiosira</taxon>
    </lineage>
</organism>
<feature type="transmembrane region" description="Helical" evidence="1">
    <location>
        <begin position="345"/>
        <end position="364"/>
    </location>
</feature>
<accession>K0SG64</accession>
<evidence type="ECO:0000313" key="2">
    <source>
        <dbReference type="EMBL" id="EJK63989.1"/>
    </source>
</evidence>
<gene>
    <name evidence="2" type="ORF">THAOC_15323</name>
</gene>
<keyword evidence="1" id="KW-1133">Transmembrane helix</keyword>
<protein>
    <submittedName>
        <fullName evidence="2">Uncharacterized protein</fullName>
    </submittedName>
</protein>
<feature type="transmembrane region" description="Helical" evidence="1">
    <location>
        <begin position="544"/>
        <end position="564"/>
    </location>
</feature>
<dbReference type="EMBL" id="AGNL01017784">
    <property type="protein sequence ID" value="EJK63989.1"/>
    <property type="molecule type" value="Genomic_DNA"/>
</dbReference>
<name>K0SG64_THAOC</name>
<dbReference type="AlphaFoldDB" id="K0SG64"/>
<dbReference type="Proteomes" id="UP000266841">
    <property type="component" value="Unassembled WGS sequence"/>
</dbReference>
<proteinExistence type="predicted"/>
<feature type="transmembrane region" description="Helical" evidence="1">
    <location>
        <begin position="12"/>
        <end position="32"/>
    </location>
</feature>
<keyword evidence="1" id="KW-0472">Membrane</keyword>
<feature type="transmembrane region" description="Helical" evidence="1">
    <location>
        <begin position="521"/>
        <end position="538"/>
    </location>
</feature>
<keyword evidence="1" id="KW-0812">Transmembrane</keyword>
<evidence type="ECO:0000256" key="1">
    <source>
        <dbReference type="SAM" id="Phobius"/>
    </source>
</evidence>
<keyword evidence="3" id="KW-1185">Reference proteome</keyword>
<evidence type="ECO:0000313" key="3">
    <source>
        <dbReference type="Proteomes" id="UP000266841"/>
    </source>
</evidence>
<dbReference type="OrthoDB" id="48158at2759"/>
<comment type="caution">
    <text evidence="2">The sequence shown here is derived from an EMBL/GenBank/DDBJ whole genome shotgun (WGS) entry which is preliminary data.</text>
</comment>
<sequence length="572" mass="61812">MIVNSGSSMHSSVSAMFISSSSVASWLSWSMLRKTITASPMRRIAHFSRPGCRIRDADWAVSGVTGFLDIELKKSLWFAAEAICNGAIRLLTAVFPFPCSINEACSSDSSPNSSSSMDRDMVDVGYGWLCYGSDPVFWATRGSGSSTQIFSDFHHSNGPGPATYLLPAMSVRMGEMLEAFKIQGARRRVSRRPDDQLATSRRRYFMPGWRLAGELDGDAISPTLHVAEDSSILAVSLFAVTFSTVARAFSFGPRCVKVTRSGPISPIFYQPQVSLSSQQRRMRRTVLKLTDEDDTGESSTMATSKIEGRKKRVILGYKAMALAYAAVALNSAVRGGVTTNFLHMFAGYLVMPIGLSAILADAASHDRLNSDTYKRMNMAMLAQGLLGLVVVSLGPRLNLPFIVAFGLTCINTVKGYTYGVLGLEKQGGIASLVAELKSGSKSLLGGFFTLPTKPIAMIYQVATYSVSVMKLIKMKEICESLQSGSPIAASAARLNRLVLLSLMSYTLKDAADRDRLGGSTFIKLNFLSAVGFAINAIYNSGGLATPFGATQVFVAAFFSFNGLASYMRNQYA</sequence>